<name>A0A319CNJ8_9EURO</name>
<dbReference type="VEuPathDB" id="FungiDB:BO82DRAFT_351787"/>
<dbReference type="GeneID" id="37137256"/>
<dbReference type="Proteomes" id="UP000248340">
    <property type="component" value="Unassembled WGS sequence"/>
</dbReference>
<accession>A0A319CNJ8</accession>
<evidence type="ECO:0000313" key="2">
    <source>
        <dbReference type="Proteomes" id="UP000248340"/>
    </source>
</evidence>
<gene>
    <name evidence="1" type="ORF">BO82DRAFT_351787</name>
</gene>
<sequence length="51" mass="5765">MGPKTTHPHNFYGRTFAQRVHPKTPLFLTDGVCPSSSLEHTRPAERSTLCR</sequence>
<dbReference type="EMBL" id="KZ821683">
    <property type="protein sequence ID" value="PYH84577.1"/>
    <property type="molecule type" value="Genomic_DNA"/>
</dbReference>
<dbReference type="AlphaFoldDB" id="A0A319CNJ8"/>
<protein>
    <submittedName>
        <fullName evidence="1">Uncharacterized protein</fullName>
    </submittedName>
</protein>
<organism evidence="1 2">
    <name type="scientific">Aspergillus uvarum CBS 121591</name>
    <dbReference type="NCBI Taxonomy" id="1448315"/>
    <lineage>
        <taxon>Eukaryota</taxon>
        <taxon>Fungi</taxon>
        <taxon>Dikarya</taxon>
        <taxon>Ascomycota</taxon>
        <taxon>Pezizomycotina</taxon>
        <taxon>Eurotiomycetes</taxon>
        <taxon>Eurotiomycetidae</taxon>
        <taxon>Eurotiales</taxon>
        <taxon>Aspergillaceae</taxon>
        <taxon>Aspergillus</taxon>
        <taxon>Aspergillus subgen. Circumdati</taxon>
    </lineage>
</organism>
<evidence type="ECO:0000313" key="1">
    <source>
        <dbReference type="EMBL" id="PYH84577.1"/>
    </source>
</evidence>
<keyword evidence="2" id="KW-1185">Reference proteome</keyword>
<dbReference type="RefSeq" id="XP_025494777.1">
    <property type="nucleotide sequence ID" value="XM_025634515.1"/>
</dbReference>
<proteinExistence type="predicted"/>
<reference evidence="1 2" key="1">
    <citation type="submission" date="2016-12" db="EMBL/GenBank/DDBJ databases">
        <title>The genomes of Aspergillus section Nigri reveals drivers in fungal speciation.</title>
        <authorList>
            <consortium name="DOE Joint Genome Institute"/>
            <person name="Vesth T.C."/>
            <person name="Nybo J."/>
            <person name="Theobald S."/>
            <person name="Brandl J."/>
            <person name="Frisvad J.C."/>
            <person name="Nielsen K.F."/>
            <person name="Lyhne E.K."/>
            <person name="Kogle M.E."/>
            <person name="Kuo A."/>
            <person name="Riley R."/>
            <person name="Clum A."/>
            <person name="Nolan M."/>
            <person name="Lipzen A."/>
            <person name="Salamov A."/>
            <person name="Henrissat B."/>
            <person name="Wiebenga A."/>
            <person name="De Vries R.P."/>
            <person name="Grigoriev I.V."/>
            <person name="Mortensen U.H."/>
            <person name="Andersen M.R."/>
            <person name="Baker S.E."/>
        </authorList>
    </citation>
    <scope>NUCLEOTIDE SEQUENCE [LARGE SCALE GENOMIC DNA]</scope>
    <source>
        <strain evidence="1 2">CBS 121591</strain>
    </source>
</reference>